<name>A0A2I4FCK6_JUGRE</name>
<accession>A0A2I4FCK6</accession>
<organism evidence="4 5">
    <name type="scientific">Juglans regia</name>
    <name type="common">English walnut</name>
    <dbReference type="NCBI Taxonomy" id="51240"/>
    <lineage>
        <taxon>Eukaryota</taxon>
        <taxon>Viridiplantae</taxon>
        <taxon>Streptophyta</taxon>
        <taxon>Embryophyta</taxon>
        <taxon>Tracheophyta</taxon>
        <taxon>Spermatophyta</taxon>
        <taxon>Magnoliopsida</taxon>
        <taxon>eudicotyledons</taxon>
        <taxon>Gunneridae</taxon>
        <taxon>Pentapetalae</taxon>
        <taxon>rosids</taxon>
        <taxon>fabids</taxon>
        <taxon>Fagales</taxon>
        <taxon>Juglandaceae</taxon>
        <taxon>Juglans</taxon>
    </lineage>
</organism>
<dbReference type="FunCoup" id="A0A2I4FCK6">
    <property type="interactions" value="4"/>
</dbReference>
<dbReference type="InterPro" id="IPR025558">
    <property type="entry name" value="DUF4283"/>
</dbReference>
<feature type="region of interest" description="Disordered" evidence="1">
    <location>
        <begin position="253"/>
        <end position="312"/>
    </location>
</feature>
<gene>
    <name evidence="5" type="primary">LOC108997518</name>
</gene>
<dbReference type="Pfam" id="PF14392">
    <property type="entry name" value="zf-CCHC_4"/>
    <property type="match status" value="1"/>
</dbReference>
<keyword evidence="4" id="KW-1185">Reference proteome</keyword>
<dbReference type="Pfam" id="PF14111">
    <property type="entry name" value="DUF4283"/>
    <property type="match status" value="1"/>
</dbReference>
<dbReference type="GeneID" id="108997518"/>
<evidence type="ECO:0000313" key="4">
    <source>
        <dbReference type="Proteomes" id="UP000235220"/>
    </source>
</evidence>
<proteinExistence type="predicted"/>
<dbReference type="Proteomes" id="UP000235220">
    <property type="component" value="Chromosome 6"/>
</dbReference>
<feature type="compositionally biased region" description="Polar residues" evidence="1">
    <location>
        <begin position="281"/>
        <end position="301"/>
    </location>
</feature>
<evidence type="ECO:0000259" key="2">
    <source>
        <dbReference type="Pfam" id="PF14111"/>
    </source>
</evidence>
<protein>
    <submittedName>
        <fullName evidence="5">Uncharacterized protein LOC108997518</fullName>
    </submittedName>
</protein>
<sequence>MEGIEEKWRQLRLTEEEDAILEVPSRCGEEIKRKGERSLIGKVCSDRLINMEAVESTMARIWRISKRATFKEVEANVFVITFATQADKHRILEGKQWLFENALFLLIHYDGVLQPGKFPVDHESFWLQIHSLPLGCMTEECGQQIGSSVGKVLEVDVGEDGIGWGKAPRVRVEVPLTKAIVRGRFINVQGQKVWVTFKYEKLPKICFSCGWILHGETGCLSRKGDQSETDENSRQFGPWLRAESNIRRRYSSYTSEWRGSKEGGTRALGSRQKGEEAEGSAGNSAQGGTPSTADQGQSTVYVQDPKDGVGAN</sequence>
<dbReference type="PANTHER" id="PTHR31286:SF62">
    <property type="entry name" value="ZINC FINGER, CCHC-TYPE-LIKE PROTEIN"/>
    <property type="match status" value="1"/>
</dbReference>
<dbReference type="Gramene" id="Jr06_13310_p1">
    <property type="protein sequence ID" value="cds.Jr06_13310_p1"/>
    <property type="gene ID" value="Jr06_13310"/>
</dbReference>
<dbReference type="InterPro" id="IPR040256">
    <property type="entry name" value="At4g02000-like"/>
</dbReference>
<evidence type="ECO:0000259" key="3">
    <source>
        <dbReference type="Pfam" id="PF14392"/>
    </source>
</evidence>
<dbReference type="RefSeq" id="XP_018829381.1">
    <property type="nucleotide sequence ID" value="XM_018973836.1"/>
</dbReference>
<dbReference type="AlphaFoldDB" id="A0A2I4FCK6"/>
<dbReference type="OrthoDB" id="1707487at2759"/>
<evidence type="ECO:0000313" key="5">
    <source>
        <dbReference type="RefSeq" id="XP_018829381.1"/>
    </source>
</evidence>
<dbReference type="PANTHER" id="PTHR31286">
    <property type="entry name" value="GLYCINE-RICH CELL WALL STRUCTURAL PROTEIN 1.8-LIKE"/>
    <property type="match status" value="1"/>
</dbReference>
<dbReference type="KEGG" id="jre:108997518"/>
<evidence type="ECO:0000256" key="1">
    <source>
        <dbReference type="SAM" id="MobiDB-lite"/>
    </source>
</evidence>
<feature type="domain" description="DUF4283" evidence="2">
    <location>
        <begin position="36"/>
        <end position="109"/>
    </location>
</feature>
<feature type="domain" description="Zinc knuckle CX2CX4HX4C" evidence="3">
    <location>
        <begin position="183"/>
        <end position="220"/>
    </location>
</feature>
<reference evidence="5" key="1">
    <citation type="submission" date="2025-08" db="UniProtKB">
        <authorList>
            <consortium name="RefSeq"/>
        </authorList>
    </citation>
    <scope>IDENTIFICATION</scope>
    <source>
        <tissue evidence="5">Leaves</tissue>
    </source>
</reference>
<dbReference type="InterPro" id="IPR025836">
    <property type="entry name" value="Zn_knuckle_CX2CX4HX4C"/>
</dbReference>